<dbReference type="GO" id="GO:0000976">
    <property type="term" value="F:transcription cis-regulatory region binding"/>
    <property type="evidence" value="ECO:0007669"/>
    <property type="project" value="TreeGrafter"/>
</dbReference>
<dbReference type="PANTHER" id="PTHR31948:SF162">
    <property type="entry name" value="MINI ZINC FINGER PROTEIN 2"/>
    <property type="match status" value="1"/>
</dbReference>
<comment type="caution">
    <text evidence="7">The sequence shown here is derived from an EMBL/GenBank/DDBJ whole genome shotgun (WGS) entry which is preliminary data.</text>
</comment>
<accession>A0AAV0QUN3</accession>
<feature type="domain" description="ZF-HD dimerization-type" evidence="6">
    <location>
        <begin position="1"/>
        <end position="26"/>
    </location>
</feature>
<reference evidence="7" key="1">
    <citation type="submission" date="2022-08" db="EMBL/GenBank/DDBJ databases">
        <authorList>
            <person name="Gutierrez-Valencia J."/>
        </authorList>
    </citation>
    <scope>NUCLEOTIDE SEQUENCE</scope>
</reference>
<proteinExistence type="predicted"/>
<dbReference type="GO" id="GO:0008270">
    <property type="term" value="F:zinc ion binding"/>
    <property type="evidence" value="ECO:0007669"/>
    <property type="project" value="UniProtKB-KW"/>
</dbReference>
<dbReference type="AlphaFoldDB" id="A0AAV0QUN3"/>
<dbReference type="Pfam" id="PF04770">
    <property type="entry name" value="ZF-HD_dimer"/>
    <property type="match status" value="1"/>
</dbReference>
<dbReference type="Proteomes" id="UP001154282">
    <property type="component" value="Unassembled WGS sequence"/>
</dbReference>
<dbReference type="PROSITE" id="PS51523">
    <property type="entry name" value="ZF_HD_DIMER"/>
    <property type="match status" value="1"/>
</dbReference>
<dbReference type="EMBL" id="CAMGYJ010000010">
    <property type="protein sequence ID" value="CAI0549190.1"/>
    <property type="molecule type" value="Genomic_DNA"/>
</dbReference>
<dbReference type="GO" id="GO:0050793">
    <property type="term" value="P:regulation of developmental process"/>
    <property type="evidence" value="ECO:0007669"/>
    <property type="project" value="TreeGrafter"/>
</dbReference>
<evidence type="ECO:0000259" key="6">
    <source>
        <dbReference type="PROSITE" id="PS51523"/>
    </source>
</evidence>
<protein>
    <recommendedName>
        <fullName evidence="6">ZF-HD dimerization-type domain-containing protein</fullName>
    </recommendedName>
</protein>
<evidence type="ECO:0000256" key="1">
    <source>
        <dbReference type="ARBA" id="ARBA00004496"/>
    </source>
</evidence>
<evidence type="ECO:0000256" key="2">
    <source>
        <dbReference type="ARBA" id="ARBA00022490"/>
    </source>
</evidence>
<evidence type="ECO:0000313" key="7">
    <source>
        <dbReference type="EMBL" id="CAI0549190.1"/>
    </source>
</evidence>
<evidence type="ECO:0000256" key="4">
    <source>
        <dbReference type="ARBA" id="ARBA00022771"/>
    </source>
</evidence>
<comment type="subcellular location">
    <subcellularLocation>
        <location evidence="1">Cytoplasm</location>
    </subcellularLocation>
</comment>
<dbReference type="GO" id="GO:0003700">
    <property type="term" value="F:DNA-binding transcription factor activity"/>
    <property type="evidence" value="ECO:0007669"/>
    <property type="project" value="TreeGrafter"/>
</dbReference>
<evidence type="ECO:0000256" key="3">
    <source>
        <dbReference type="ARBA" id="ARBA00022723"/>
    </source>
</evidence>
<organism evidence="7 8">
    <name type="scientific">Linum tenue</name>
    <dbReference type="NCBI Taxonomy" id="586396"/>
    <lineage>
        <taxon>Eukaryota</taxon>
        <taxon>Viridiplantae</taxon>
        <taxon>Streptophyta</taxon>
        <taxon>Embryophyta</taxon>
        <taxon>Tracheophyta</taxon>
        <taxon>Spermatophyta</taxon>
        <taxon>Magnoliopsida</taxon>
        <taxon>eudicotyledons</taxon>
        <taxon>Gunneridae</taxon>
        <taxon>Pentapetalae</taxon>
        <taxon>rosids</taxon>
        <taxon>fabids</taxon>
        <taxon>Malpighiales</taxon>
        <taxon>Linaceae</taxon>
        <taxon>Linum</taxon>
    </lineage>
</organism>
<keyword evidence="4" id="KW-0863">Zinc-finger</keyword>
<keyword evidence="3" id="KW-0479">Metal-binding</keyword>
<keyword evidence="8" id="KW-1185">Reference proteome</keyword>
<name>A0AAV0QUN3_9ROSI</name>
<keyword evidence="2" id="KW-0963">Cytoplasm</keyword>
<evidence type="ECO:0000256" key="5">
    <source>
        <dbReference type="ARBA" id="ARBA00022833"/>
    </source>
</evidence>
<dbReference type="PANTHER" id="PTHR31948">
    <property type="entry name" value="ZINC-FINGER HOMEODOMAIN PROTEIN 2"/>
    <property type="match status" value="1"/>
</dbReference>
<dbReference type="InterPro" id="IPR006456">
    <property type="entry name" value="ZF_HD_homeobox_Cys/His_dimer"/>
</dbReference>
<sequence>MASGPGGAAALMCAACGCHRNFHRREVETSEVVCEYSPPN</sequence>
<keyword evidence="5" id="KW-0862">Zinc</keyword>
<dbReference type="GO" id="GO:0005634">
    <property type="term" value="C:nucleus"/>
    <property type="evidence" value="ECO:0007669"/>
    <property type="project" value="TreeGrafter"/>
</dbReference>
<evidence type="ECO:0000313" key="8">
    <source>
        <dbReference type="Proteomes" id="UP001154282"/>
    </source>
</evidence>
<gene>
    <name evidence="7" type="ORF">LITE_LOCUS45048</name>
</gene>
<dbReference type="GO" id="GO:0005737">
    <property type="term" value="C:cytoplasm"/>
    <property type="evidence" value="ECO:0007669"/>
    <property type="project" value="UniProtKB-SubCell"/>
</dbReference>